<dbReference type="InterPro" id="IPR011990">
    <property type="entry name" value="TPR-like_helical_dom_sf"/>
</dbReference>
<accession>A0ABQ5S2A0</accession>
<dbReference type="EMBL" id="BSDZ01000016">
    <property type="protein sequence ID" value="GLI63776.1"/>
    <property type="molecule type" value="Genomic_DNA"/>
</dbReference>
<evidence type="ECO:0000313" key="4">
    <source>
        <dbReference type="Proteomes" id="UP001165090"/>
    </source>
</evidence>
<sequence length="769" mass="84157">MISMSLTSLVTLLAVGLSTKALGSHVGCEHPHGQKRLELYGKIDFTHKIRTSKPDVVQPLFDLGFLLAAGYNQPEARRAFRDALNEDNLCAMCWWGVAYARGPFQNKFAMPPIGTEIKDPDIGSSDYYSSTDFDLALNATKIAADLVGLVPWSEADSTLNQIQSSPEKGLMSMLPTCNAPAGRRRQMLLTHLAPGNGAAPHLVDANPPVYGSHSPASPTPYGGTTSSPRPPFAKSEAPPNVDTTPSAKLLLINRERYYIAAMFDRLSSLEWYGKNWEAAERRYAENMIEVANCFPDDANALALAAEALANLSPWDFAGPAGAGTKGSLPENTKKIITLLQSALQRDPKNPLALHLMIHVTEELPARKSANKTDYAAGLGLESALQLLGMFPTLDHMQHMPSHTFVRVGLWKEAVESNVLSLRASVHASANCLSTLYADHNVAMLVFAASMGAQYEKAQVYARVLRELPRFISDSQFSVVGSQWTAPLLVYVRFANWTKVAVEKPPPVDASSWLSRLQALPGKLQAALGVKAPSSNDGDDVFDDVTLDAKVKPAKRPDAMTDNDYYRRKPRDGPEFAMATWLYAQFMAVASATFKTETEKLSLLEDVKTSLKSVVDNMLDDAKWGKGPGPGLGVLVPGYKLMADVMLKMADARLKWVTGKKEEALTDLKACVELEDKAGYTEPPRLAQQPVRQCLGHLYFKAQQYKEASQVYIEDLNRYPGNPWSLKGLWMSIRNSELKDVAEILPLANSALEAAQSNVDQLPSSCPAFD</sequence>
<organism evidence="3 4">
    <name type="scientific">Volvox africanus</name>
    <dbReference type="NCBI Taxonomy" id="51714"/>
    <lineage>
        <taxon>Eukaryota</taxon>
        <taxon>Viridiplantae</taxon>
        <taxon>Chlorophyta</taxon>
        <taxon>core chlorophytes</taxon>
        <taxon>Chlorophyceae</taxon>
        <taxon>CS clade</taxon>
        <taxon>Chlamydomonadales</taxon>
        <taxon>Volvocaceae</taxon>
        <taxon>Volvox</taxon>
    </lineage>
</organism>
<evidence type="ECO:0000256" key="2">
    <source>
        <dbReference type="SAM" id="SignalP"/>
    </source>
</evidence>
<dbReference type="PANTHER" id="PTHR45588:SF1">
    <property type="entry name" value="WW DOMAIN-CONTAINING PROTEIN"/>
    <property type="match status" value="1"/>
</dbReference>
<evidence type="ECO:0000256" key="1">
    <source>
        <dbReference type="SAM" id="MobiDB-lite"/>
    </source>
</evidence>
<dbReference type="Gene3D" id="1.25.40.10">
    <property type="entry name" value="Tetratricopeptide repeat domain"/>
    <property type="match status" value="1"/>
</dbReference>
<feature type="signal peptide" evidence="2">
    <location>
        <begin position="1"/>
        <end position="23"/>
    </location>
</feature>
<protein>
    <submittedName>
        <fullName evidence="3">Uncharacterized protein</fullName>
    </submittedName>
</protein>
<feature type="chain" id="PRO_5047283161" evidence="2">
    <location>
        <begin position="24"/>
        <end position="769"/>
    </location>
</feature>
<evidence type="ECO:0000313" key="3">
    <source>
        <dbReference type="EMBL" id="GLI63776.1"/>
    </source>
</evidence>
<name>A0ABQ5S2A0_9CHLO</name>
<dbReference type="Proteomes" id="UP001165090">
    <property type="component" value="Unassembled WGS sequence"/>
</dbReference>
<comment type="caution">
    <text evidence="3">The sequence shown here is derived from an EMBL/GenBank/DDBJ whole genome shotgun (WGS) entry which is preliminary data.</text>
</comment>
<proteinExistence type="predicted"/>
<feature type="region of interest" description="Disordered" evidence="1">
    <location>
        <begin position="203"/>
        <end position="244"/>
    </location>
</feature>
<reference evidence="3 4" key="1">
    <citation type="journal article" date="2023" name="IScience">
        <title>Expanded male sex-determining region conserved during the evolution of homothallism in the green alga Volvox.</title>
        <authorList>
            <person name="Yamamoto K."/>
            <person name="Matsuzaki R."/>
            <person name="Mahakham W."/>
            <person name="Heman W."/>
            <person name="Sekimoto H."/>
            <person name="Kawachi M."/>
            <person name="Minakuchi Y."/>
            <person name="Toyoda A."/>
            <person name="Nozaki H."/>
        </authorList>
    </citation>
    <scope>NUCLEOTIDE SEQUENCE [LARGE SCALE GENOMIC DNA]</scope>
    <source>
        <strain evidence="3 4">NIES-4468</strain>
    </source>
</reference>
<keyword evidence="2" id="KW-0732">Signal</keyword>
<gene>
    <name evidence="3" type="ORF">VaNZ11_006851</name>
</gene>
<dbReference type="SUPFAM" id="SSF48452">
    <property type="entry name" value="TPR-like"/>
    <property type="match status" value="1"/>
</dbReference>
<dbReference type="PANTHER" id="PTHR45588">
    <property type="entry name" value="TPR DOMAIN-CONTAINING PROTEIN"/>
    <property type="match status" value="1"/>
</dbReference>
<keyword evidence="4" id="KW-1185">Reference proteome</keyword>